<dbReference type="RefSeq" id="WP_289453875.1">
    <property type="nucleotide sequence ID" value="NZ_JAUCGQ010000001.1"/>
</dbReference>
<comment type="caution">
    <text evidence="5">The sequence shown here is derived from an EMBL/GenBank/DDBJ whole genome shotgun (WGS) entry which is preliminary data.</text>
</comment>
<dbReference type="PIRSF" id="PIRSF001112">
    <property type="entry name" value="Epoxide_hydrolase"/>
    <property type="match status" value="1"/>
</dbReference>
<keyword evidence="2" id="KW-0058">Aromatic hydrocarbons catabolism</keyword>
<evidence type="ECO:0000259" key="4">
    <source>
        <dbReference type="Pfam" id="PF06441"/>
    </source>
</evidence>
<dbReference type="InterPro" id="IPR029058">
    <property type="entry name" value="AB_hydrolase_fold"/>
</dbReference>
<accession>A0ABT7SDU0</accession>
<reference evidence="5 6" key="1">
    <citation type="submission" date="2023-06" db="EMBL/GenBank/DDBJ databases">
        <title>Cellulomonas sp. MW4 Whole genome sequence.</title>
        <authorList>
            <person name="Park S."/>
        </authorList>
    </citation>
    <scope>NUCLEOTIDE SEQUENCE [LARGE SCALE GENOMIC DNA]</scope>
    <source>
        <strain evidence="5 6">MW4</strain>
    </source>
</reference>
<evidence type="ECO:0000313" key="5">
    <source>
        <dbReference type="EMBL" id="MDM7854224.1"/>
    </source>
</evidence>
<evidence type="ECO:0000256" key="1">
    <source>
        <dbReference type="ARBA" id="ARBA00010088"/>
    </source>
</evidence>
<dbReference type="InterPro" id="IPR010497">
    <property type="entry name" value="Epoxide_hydro_N"/>
</dbReference>
<dbReference type="Gene3D" id="3.40.50.1820">
    <property type="entry name" value="alpha/beta hydrolase"/>
    <property type="match status" value="1"/>
</dbReference>
<keyword evidence="3 5" id="KW-0378">Hydrolase</keyword>
<dbReference type="PRINTS" id="PR00412">
    <property type="entry name" value="EPOXHYDRLASE"/>
</dbReference>
<proteinExistence type="inferred from homology"/>
<dbReference type="SUPFAM" id="SSF53474">
    <property type="entry name" value="alpha/beta-Hydrolases"/>
    <property type="match status" value="1"/>
</dbReference>
<evidence type="ECO:0000256" key="2">
    <source>
        <dbReference type="ARBA" id="ARBA00022797"/>
    </source>
</evidence>
<evidence type="ECO:0000313" key="6">
    <source>
        <dbReference type="Proteomes" id="UP001529338"/>
    </source>
</evidence>
<comment type="similarity">
    <text evidence="1">Belongs to the peptidase S33 family.</text>
</comment>
<sequence length="404" mass="43204">MAARWTDDVAAPPSVAVAPELSPPAGGVLPVVAHLPGTLLEELRDRLRRTRWPREVPGTGWTRGTPVAALRPLVERWATTYSWRAVERRLDAVPQVVTLVDGQRVHALHARSHEPDALPLLLTHGWPGSTLDVLDLLGPLTDPVAHGGRASDAFHVVAPSLPGAGFSAPLAGPGWDHVRIARAWVVVMARLGYERFGAAGGDTGSVVSPLVGRVAPDRVVGVHVHASLDLPALTDQDERALTGSERDRVAWGRSRAAVDGGYAAVHATRPHTIGAALADSPVGQLAWVLDKVHDWTDPAHPDPLGGVDPDALLDLATLVWATGTAATSANLYLENRVAPAVALPRSDVPTGVALFPTDPSVRLVVSREHRITRWTELDRGGHFAAWEAPDLLVDELRAFFRSVR</sequence>
<name>A0ABT7SDU0_9CELL</name>
<organism evidence="5 6">
    <name type="scientific">Cellulomonas alba</name>
    <dbReference type="NCBI Taxonomy" id="3053467"/>
    <lineage>
        <taxon>Bacteria</taxon>
        <taxon>Bacillati</taxon>
        <taxon>Actinomycetota</taxon>
        <taxon>Actinomycetes</taxon>
        <taxon>Micrococcales</taxon>
        <taxon>Cellulomonadaceae</taxon>
        <taxon>Cellulomonas</taxon>
    </lineage>
</organism>
<evidence type="ECO:0000256" key="3">
    <source>
        <dbReference type="ARBA" id="ARBA00022801"/>
    </source>
</evidence>
<dbReference type="InterPro" id="IPR016292">
    <property type="entry name" value="Epoxide_hydrolase"/>
</dbReference>
<dbReference type="InterPro" id="IPR000639">
    <property type="entry name" value="Epox_hydrolase-like"/>
</dbReference>
<protein>
    <submittedName>
        <fullName evidence="5">Epoxide hydrolase</fullName>
    </submittedName>
</protein>
<dbReference type="Proteomes" id="UP001529338">
    <property type="component" value="Unassembled WGS sequence"/>
</dbReference>
<dbReference type="PANTHER" id="PTHR21661">
    <property type="entry name" value="EPOXIDE HYDROLASE 1-RELATED"/>
    <property type="match status" value="1"/>
</dbReference>
<dbReference type="GO" id="GO:0016787">
    <property type="term" value="F:hydrolase activity"/>
    <property type="evidence" value="ECO:0007669"/>
    <property type="project" value="UniProtKB-KW"/>
</dbReference>
<feature type="domain" description="Epoxide hydrolase N-terminal" evidence="4">
    <location>
        <begin position="30"/>
        <end position="132"/>
    </location>
</feature>
<dbReference type="Pfam" id="PF06441">
    <property type="entry name" value="EHN"/>
    <property type="match status" value="1"/>
</dbReference>
<dbReference type="EMBL" id="JAUCGQ010000001">
    <property type="protein sequence ID" value="MDM7854224.1"/>
    <property type="molecule type" value="Genomic_DNA"/>
</dbReference>
<dbReference type="PANTHER" id="PTHR21661:SF35">
    <property type="entry name" value="EPOXIDE HYDROLASE"/>
    <property type="match status" value="1"/>
</dbReference>
<keyword evidence="6" id="KW-1185">Reference proteome</keyword>
<gene>
    <name evidence="5" type="ORF">QRT04_04705</name>
</gene>